<evidence type="ECO:0000256" key="3">
    <source>
        <dbReference type="ARBA" id="ARBA00023163"/>
    </source>
</evidence>
<evidence type="ECO:0000313" key="6">
    <source>
        <dbReference type="EMBL" id="WRY35854.1"/>
    </source>
</evidence>
<organism evidence="6 7">
    <name type="scientific">Thioclava litoralis</name>
    <dbReference type="NCBI Taxonomy" id="3076557"/>
    <lineage>
        <taxon>Bacteria</taxon>
        <taxon>Pseudomonadati</taxon>
        <taxon>Pseudomonadota</taxon>
        <taxon>Alphaproteobacteria</taxon>
        <taxon>Rhodobacterales</taxon>
        <taxon>Paracoccaceae</taxon>
        <taxon>Thioclava</taxon>
    </lineage>
</organism>
<dbReference type="InterPro" id="IPR036390">
    <property type="entry name" value="WH_DNA-bd_sf"/>
</dbReference>
<evidence type="ECO:0000256" key="2">
    <source>
        <dbReference type="ARBA" id="ARBA00023125"/>
    </source>
</evidence>
<sequence length="252" mass="27155">MSDKDRVRDGQSISRAVFVLRVVADNPGASLGEIAKATGLARSTVQRLVAALHAEGLLAKTAGHQGVSLGMELARLGAKVQIDIRQLLRPLMEDLHREVGENIDLTLFDHGKAIVIEQLAAHEGIRVLSYVGREHPIHSSANGKAHLSQMGRESALARLGAAPERFTEHTLTDPQAILDQVGTQAQSGLFLDNEEFSEQTCAIAITLPVINGQNLALGVAMPKFRFERHAAAVKAALLLFRKRVQDAFGATV</sequence>
<dbReference type="PROSITE" id="PS51077">
    <property type="entry name" value="HTH_ICLR"/>
    <property type="match status" value="1"/>
</dbReference>
<dbReference type="InterPro" id="IPR050707">
    <property type="entry name" value="HTH_MetabolicPath_Reg"/>
</dbReference>
<name>A0ABZ1E4A1_9RHOB</name>
<keyword evidence="1" id="KW-0805">Transcription regulation</keyword>
<dbReference type="Proteomes" id="UP001623290">
    <property type="component" value="Plasmid unnamed2"/>
</dbReference>
<evidence type="ECO:0000313" key="7">
    <source>
        <dbReference type="Proteomes" id="UP001623290"/>
    </source>
</evidence>
<keyword evidence="6" id="KW-0614">Plasmid</keyword>
<evidence type="ECO:0000259" key="4">
    <source>
        <dbReference type="PROSITE" id="PS51077"/>
    </source>
</evidence>
<gene>
    <name evidence="6" type="ORF">RPE78_16665</name>
</gene>
<protein>
    <submittedName>
        <fullName evidence="6">IclR family transcriptional regulator</fullName>
    </submittedName>
</protein>
<dbReference type="Gene3D" id="3.30.450.40">
    <property type="match status" value="1"/>
</dbReference>
<dbReference type="InterPro" id="IPR029016">
    <property type="entry name" value="GAF-like_dom_sf"/>
</dbReference>
<reference evidence="6 7" key="1">
    <citation type="submission" date="2023-09" db="EMBL/GenBank/DDBJ databases">
        <title>Thioclava shenzhenensis sp. nov., a multidrug resistant bacteria-antagonizing species isolated from coastal seawater.</title>
        <authorList>
            <person name="Long M."/>
        </authorList>
    </citation>
    <scope>NUCLEOTIDE SEQUENCE [LARGE SCALE GENOMIC DNA]</scope>
    <source>
        <strain evidence="6 7">FTW29</strain>
        <plasmid evidence="6 7">unnamed2</plasmid>
    </source>
</reference>
<accession>A0ABZ1E4A1</accession>
<dbReference type="InterPro" id="IPR036388">
    <property type="entry name" value="WH-like_DNA-bd_sf"/>
</dbReference>
<proteinExistence type="predicted"/>
<dbReference type="InterPro" id="IPR005471">
    <property type="entry name" value="Tscrpt_reg_IclR_N"/>
</dbReference>
<geneLocation type="plasmid" evidence="6 7">
    <name>unnamed2</name>
</geneLocation>
<dbReference type="SUPFAM" id="SSF46785">
    <property type="entry name" value="Winged helix' DNA-binding domain"/>
    <property type="match status" value="1"/>
</dbReference>
<keyword evidence="2" id="KW-0238">DNA-binding</keyword>
<evidence type="ECO:0000259" key="5">
    <source>
        <dbReference type="PROSITE" id="PS51078"/>
    </source>
</evidence>
<feature type="domain" description="HTH iclR-type" evidence="4">
    <location>
        <begin position="10"/>
        <end position="71"/>
    </location>
</feature>
<dbReference type="Gene3D" id="1.10.10.10">
    <property type="entry name" value="Winged helix-like DNA-binding domain superfamily/Winged helix DNA-binding domain"/>
    <property type="match status" value="1"/>
</dbReference>
<dbReference type="Pfam" id="PF01614">
    <property type="entry name" value="IclR_C"/>
    <property type="match status" value="1"/>
</dbReference>
<dbReference type="PROSITE" id="PS51078">
    <property type="entry name" value="ICLR_ED"/>
    <property type="match status" value="1"/>
</dbReference>
<dbReference type="RefSeq" id="WP_330629606.1">
    <property type="nucleotide sequence ID" value="NZ_CP135445.1"/>
</dbReference>
<feature type="domain" description="IclR-ED" evidence="5">
    <location>
        <begin position="72"/>
        <end position="250"/>
    </location>
</feature>
<dbReference type="PANTHER" id="PTHR30136:SF24">
    <property type="entry name" value="HTH-TYPE TRANSCRIPTIONAL REPRESSOR ALLR"/>
    <property type="match status" value="1"/>
</dbReference>
<dbReference type="PANTHER" id="PTHR30136">
    <property type="entry name" value="HELIX-TURN-HELIX TRANSCRIPTIONAL REGULATOR, ICLR FAMILY"/>
    <property type="match status" value="1"/>
</dbReference>
<dbReference type="Pfam" id="PF09339">
    <property type="entry name" value="HTH_IclR"/>
    <property type="match status" value="1"/>
</dbReference>
<dbReference type="SUPFAM" id="SSF55781">
    <property type="entry name" value="GAF domain-like"/>
    <property type="match status" value="1"/>
</dbReference>
<keyword evidence="7" id="KW-1185">Reference proteome</keyword>
<dbReference type="EMBL" id="CP135445">
    <property type="protein sequence ID" value="WRY35854.1"/>
    <property type="molecule type" value="Genomic_DNA"/>
</dbReference>
<keyword evidence="3" id="KW-0804">Transcription</keyword>
<dbReference type="InterPro" id="IPR014757">
    <property type="entry name" value="Tscrpt_reg_IclR_C"/>
</dbReference>
<evidence type="ECO:0000256" key="1">
    <source>
        <dbReference type="ARBA" id="ARBA00023015"/>
    </source>
</evidence>
<dbReference type="SMART" id="SM00346">
    <property type="entry name" value="HTH_ICLR"/>
    <property type="match status" value="1"/>
</dbReference>